<dbReference type="Proteomes" id="UP000694522">
    <property type="component" value="Unplaced"/>
</dbReference>
<dbReference type="AlphaFoldDB" id="A0A8B9FF65"/>
<protein>
    <submittedName>
        <fullName evidence="1">Uncharacterized protein</fullName>
    </submittedName>
</protein>
<accession>A0A8B9FF65</accession>
<proteinExistence type="predicted"/>
<sequence length="124" mass="12901">LTGPHPCPSAPQPALADPLSPPFSRAVLLMPGFGRLSRGVALSDEGTWVPGVLEEVTPRSPLSMCCSSACVPCLLPLGEVVSPLLPPPVLGLSEVPQYLSGLSSTSPSMQFRTLLIQKGCPLKT</sequence>
<reference evidence="1" key="1">
    <citation type="submission" date="2025-08" db="UniProtKB">
        <authorList>
            <consortium name="Ensembl"/>
        </authorList>
    </citation>
    <scope>IDENTIFICATION</scope>
</reference>
<evidence type="ECO:0000313" key="2">
    <source>
        <dbReference type="Proteomes" id="UP000694522"/>
    </source>
</evidence>
<dbReference type="Ensembl" id="ENSACOT00000008162.1">
    <property type="protein sequence ID" value="ENSACOP00000007885.1"/>
    <property type="gene ID" value="ENSACOG00000005531.1"/>
</dbReference>
<evidence type="ECO:0000313" key="1">
    <source>
        <dbReference type="Ensembl" id="ENSACOP00000007885.1"/>
    </source>
</evidence>
<keyword evidence="2" id="KW-1185">Reference proteome</keyword>
<name>A0A8B9FF65_9PSIT</name>
<reference evidence="1" key="2">
    <citation type="submission" date="2025-09" db="UniProtKB">
        <authorList>
            <consortium name="Ensembl"/>
        </authorList>
    </citation>
    <scope>IDENTIFICATION</scope>
</reference>
<organism evidence="1 2">
    <name type="scientific">Amazona collaria</name>
    <name type="common">yellow-billed parrot</name>
    <dbReference type="NCBI Taxonomy" id="241587"/>
    <lineage>
        <taxon>Eukaryota</taxon>
        <taxon>Metazoa</taxon>
        <taxon>Chordata</taxon>
        <taxon>Craniata</taxon>
        <taxon>Vertebrata</taxon>
        <taxon>Euteleostomi</taxon>
        <taxon>Archelosauria</taxon>
        <taxon>Archosauria</taxon>
        <taxon>Dinosauria</taxon>
        <taxon>Saurischia</taxon>
        <taxon>Theropoda</taxon>
        <taxon>Coelurosauria</taxon>
        <taxon>Aves</taxon>
        <taxon>Neognathae</taxon>
        <taxon>Neoaves</taxon>
        <taxon>Telluraves</taxon>
        <taxon>Australaves</taxon>
        <taxon>Psittaciformes</taxon>
        <taxon>Psittacidae</taxon>
        <taxon>Amazona</taxon>
    </lineage>
</organism>